<reference evidence="1 2" key="1">
    <citation type="submission" date="2020-08" db="EMBL/GenBank/DDBJ databases">
        <title>Genomic Encyclopedia of Type Strains, Phase IV (KMG-IV): sequencing the most valuable type-strain genomes for metagenomic binning, comparative biology and taxonomic classification.</title>
        <authorList>
            <person name="Goeker M."/>
        </authorList>
    </citation>
    <scope>NUCLEOTIDE SEQUENCE [LARGE SCALE GENOMIC DNA]</scope>
    <source>
        <strain evidence="1 2">DSM 29781</strain>
    </source>
</reference>
<comment type="caution">
    <text evidence="1">The sequence shown here is derived from an EMBL/GenBank/DDBJ whole genome shotgun (WGS) entry which is preliminary data.</text>
</comment>
<accession>A0A7W8HFX1</accession>
<dbReference type="AlphaFoldDB" id="A0A7W8HFX1"/>
<name>A0A7W8HFX1_9BURK</name>
<keyword evidence="2" id="KW-1185">Reference proteome</keyword>
<sequence>MTDIARCLGTSSAECQSCARRIERVQSDWLTTWMVPPVKRPCEMRVEREEETTE</sequence>
<evidence type="ECO:0000313" key="1">
    <source>
        <dbReference type="EMBL" id="MBB5271367.1"/>
    </source>
</evidence>
<dbReference type="Proteomes" id="UP000532440">
    <property type="component" value="Unassembled WGS sequence"/>
</dbReference>
<dbReference type="EMBL" id="JACHGB010000003">
    <property type="protein sequence ID" value="MBB5271367.1"/>
    <property type="molecule type" value="Genomic_DNA"/>
</dbReference>
<gene>
    <name evidence="1" type="ORF">HNQ70_001377</name>
</gene>
<dbReference type="RefSeq" id="WP_183965679.1">
    <property type="nucleotide sequence ID" value="NZ_BAABEW010000001.1"/>
</dbReference>
<proteinExistence type="predicted"/>
<organism evidence="1 2">
    <name type="scientific">Quisquiliibacterium transsilvanicum</name>
    <dbReference type="NCBI Taxonomy" id="1549638"/>
    <lineage>
        <taxon>Bacteria</taxon>
        <taxon>Pseudomonadati</taxon>
        <taxon>Pseudomonadota</taxon>
        <taxon>Betaproteobacteria</taxon>
        <taxon>Burkholderiales</taxon>
        <taxon>Burkholderiaceae</taxon>
        <taxon>Quisquiliibacterium</taxon>
    </lineage>
</organism>
<evidence type="ECO:0000313" key="2">
    <source>
        <dbReference type="Proteomes" id="UP000532440"/>
    </source>
</evidence>
<protein>
    <submittedName>
        <fullName evidence="1">Uncharacterized protein</fullName>
    </submittedName>
</protein>